<dbReference type="RefSeq" id="WP_015614475.1">
    <property type="nucleotide sequence ID" value="NC_021182.1"/>
</dbReference>
<evidence type="ECO:0000313" key="1">
    <source>
        <dbReference type="EMBL" id="AGK96152.1"/>
    </source>
</evidence>
<dbReference type="OrthoDB" id="2080497at2"/>
<proteinExistence type="predicted"/>
<dbReference type="PATRIC" id="fig|86416.3.peg.1158"/>
<organism evidence="1 2">
    <name type="scientific">Clostridium pasteurianum BC1</name>
    <dbReference type="NCBI Taxonomy" id="86416"/>
    <lineage>
        <taxon>Bacteria</taxon>
        <taxon>Bacillati</taxon>
        <taxon>Bacillota</taxon>
        <taxon>Clostridia</taxon>
        <taxon>Eubacteriales</taxon>
        <taxon>Clostridiaceae</taxon>
        <taxon>Clostridium</taxon>
    </lineage>
</organism>
<keyword evidence="2" id="KW-1185">Reference proteome</keyword>
<sequence>MLKGVQLEELKMEHYNDSRTSYNFQRASFFKYIEKSDCREILMTNNLLQVLTGIVYHNGIENMPITLYFQEEMNFTEFVNIPTIRLFPSIFKNIRTFIFNKKIVGIWASTLLEEAKLAYEQLYREDKIDNSIKAIFRINTILPTLNRKPSTAFEIISDERLDKIEDFINDKLVMYLLWECDRNNGCFGVPLSGWKLEEIERSLDFLKLKKFFNRVFVIGCGEIWRSTHLIVKDPKTEDINRLSIVLD</sequence>
<protein>
    <submittedName>
        <fullName evidence="1">Uncharacterized protein</fullName>
    </submittedName>
</protein>
<name>R4JZA1_CLOPA</name>
<evidence type="ECO:0000313" key="2">
    <source>
        <dbReference type="Proteomes" id="UP000013523"/>
    </source>
</evidence>
<dbReference type="HOGENOM" id="CLU_1123037_0_0_9"/>
<accession>R4JZA1</accession>
<gene>
    <name evidence="1" type="ORF">Clopa_1157</name>
</gene>
<dbReference type="KEGG" id="cpas:Clopa_1157"/>
<dbReference type="EMBL" id="CP003261">
    <property type="protein sequence ID" value="AGK96152.1"/>
    <property type="molecule type" value="Genomic_DNA"/>
</dbReference>
<dbReference type="AlphaFoldDB" id="R4JZA1"/>
<dbReference type="Proteomes" id="UP000013523">
    <property type="component" value="Chromosome"/>
</dbReference>
<reference evidence="1 2" key="1">
    <citation type="submission" date="2012-01" db="EMBL/GenBank/DDBJ databases">
        <title>Complete sequence of chromosome of Clostridium pasteurianum BC1.</title>
        <authorList>
            <consortium name="US DOE Joint Genome Institute"/>
            <person name="Lucas S."/>
            <person name="Han J."/>
            <person name="Lapidus A."/>
            <person name="Cheng J.-F."/>
            <person name="Goodwin L."/>
            <person name="Pitluck S."/>
            <person name="Peters L."/>
            <person name="Mikhailova N."/>
            <person name="Teshima H."/>
            <person name="Detter J.C."/>
            <person name="Han C."/>
            <person name="Tapia R."/>
            <person name="Land M."/>
            <person name="Hauser L."/>
            <person name="Kyrpides N."/>
            <person name="Ivanova N."/>
            <person name="Pagani I."/>
            <person name="Dunn J."/>
            <person name="Taghavi S."/>
            <person name="Francis A."/>
            <person name="van der Lelie D."/>
            <person name="Woyke T."/>
        </authorList>
    </citation>
    <scope>NUCLEOTIDE SEQUENCE [LARGE SCALE GENOMIC DNA]</scope>
    <source>
        <strain evidence="1 2">BC1</strain>
    </source>
</reference>